<dbReference type="InterPro" id="IPR052403">
    <property type="entry name" value="LINC-complex_assoc"/>
</dbReference>
<dbReference type="GO" id="GO:0005737">
    <property type="term" value="C:cytoplasm"/>
    <property type="evidence" value="ECO:0000318"/>
    <property type="project" value="GO_Central"/>
</dbReference>
<dbReference type="PROSITE" id="PS51049">
    <property type="entry name" value="KASH"/>
    <property type="match status" value="1"/>
</dbReference>
<dbReference type="PANTHER" id="PTHR47535">
    <property type="entry name" value="MUSCLE-SPECIFIC PROTEIN 300 KDA, ISOFORM G"/>
    <property type="match status" value="1"/>
</dbReference>
<evidence type="ECO:0000313" key="21">
    <source>
        <dbReference type="Proteomes" id="UP000002280"/>
    </source>
</evidence>
<dbReference type="FunFam" id="1.20.58.60:FF:000416">
    <property type="entry name" value="Spectrin repeat containing nuclear envelope family member 3"/>
    <property type="match status" value="1"/>
</dbReference>
<dbReference type="GO" id="GO:0005791">
    <property type="term" value="C:rough endoplasmic reticulum"/>
    <property type="evidence" value="ECO:0007669"/>
    <property type="project" value="UniProtKB-SubCell"/>
</dbReference>
<dbReference type="eggNOG" id="KOG0516">
    <property type="taxonomic scope" value="Eukaryota"/>
</dbReference>
<evidence type="ECO:0000256" key="17">
    <source>
        <dbReference type="SAM" id="MobiDB-lite"/>
    </source>
</evidence>
<evidence type="ECO:0000256" key="5">
    <source>
        <dbReference type="ARBA" id="ARBA00022824"/>
    </source>
</evidence>
<evidence type="ECO:0000256" key="10">
    <source>
        <dbReference type="ARBA" id="ARBA00046312"/>
    </source>
</evidence>
<dbReference type="Pfam" id="PF25803">
    <property type="entry name" value="Spectrin_SYNE1_2"/>
    <property type="match status" value="1"/>
</dbReference>
<dbReference type="Gene3D" id="1.20.58.60">
    <property type="match status" value="3"/>
</dbReference>
<dbReference type="SUPFAM" id="SSF46966">
    <property type="entry name" value="Spectrin repeat"/>
    <property type="match status" value="4"/>
</dbReference>
<dbReference type="GO" id="GO:0007010">
    <property type="term" value="P:cytoskeleton organization"/>
    <property type="evidence" value="ECO:0007669"/>
    <property type="project" value="Ensembl"/>
</dbReference>
<dbReference type="GO" id="GO:0051015">
    <property type="term" value="F:actin filament binding"/>
    <property type="evidence" value="ECO:0000318"/>
    <property type="project" value="GO_Central"/>
</dbReference>
<dbReference type="GeneTree" id="ENSGT00440000039367"/>
<dbReference type="AlphaFoldDB" id="F6WDM2"/>
<evidence type="ECO:0000256" key="7">
    <source>
        <dbReference type="ARBA" id="ARBA00023136"/>
    </source>
</evidence>
<dbReference type="FunFam" id="1.20.58.60:FF:000247">
    <property type="entry name" value="Spectrin repeat-containing, nuclear envelope family member 3"/>
    <property type="match status" value="1"/>
</dbReference>
<dbReference type="Pfam" id="PF00435">
    <property type="entry name" value="Spectrin"/>
    <property type="match status" value="1"/>
</dbReference>
<feature type="topological domain" description="Perinuclear space" evidence="15">
    <location>
        <begin position="997"/>
        <end position="1025"/>
    </location>
</feature>
<evidence type="ECO:0000256" key="9">
    <source>
        <dbReference type="ARBA" id="ARBA00023242"/>
    </source>
</evidence>
<comment type="function">
    <text evidence="11">As a component of the LINC (LInker of Nucleoskeleton and Cytoskeleton) complex involved in the connection between the nuclear lamina and the cytoskeleton. The nucleocytoplasmic interactions established by the LINC complex play an important role in the transmission of mechanical forces across the nuclear envelope and in nuclear movement and positioning. Probable anchoring protein which tethers the nucleus to the cytoskeleton by binding PLEC which can associate with the intermediate filament system. Plays a role in the regulation of aortic epithelial cell morphology, and is required for flow-induced centrosome polarization and directional migration in aortic endothelial cells.</text>
</comment>
<dbReference type="InParanoid" id="F6WDM2"/>
<name>F6WDM2_MONDO</name>
<evidence type="ECO:0000256" key="18">
    <source>
        <dbReference type="SAM" id="Phobius"/>
    </source>
</evidence>
<organism evidence="20 21">
    <name type="scientific">Monodelphis domestica</name>
    <name type="common">Gray short-tailed opossum</name>
    <dbReference type="NCBI Taxonomy" id="13616"/>
    <lineage>
        <taxon>Eukaryota</taxon>
        <taxon>Metazoa</taxon>
        <taxon>Chordata</taxon>
        <taxon>Craniata</taxon>
        <taxon>Vertebrata</taxon>
        <taxon>Euteleostomi</taxon>
        <taxon>Mammalia</taxon>
        <taxon>Metatheria</taxon>
        <taxon>Didelphimorphia</taxon>
        <taxon>Didelphidae</taxon>
        <taxon>Monodelphis</taxon>
    </lineage>
</organism>
<dbReference type="GO" id="GO:0008360">
    <property type="term" value="P:regulation of cell shape"/>
    <property type="evidence" value="ECO:0007669"/>
    <property type="project" value="Ensembl"/>
</dbReference>
<gene>
    <name evidence="20" type="primary">SYNE3</name>
</gene>
<proteinExistence type="inferred from homology"/>
<dbReference type="OMA" id="ACCLEDQ"/>
<evidence type="ECO:0000256" key="2">
    <source>
        <dbReference type="ARBA" id="ARBA00008619"/>
    </source>
</evidence>
<dbReference type="GO" id="GO:0034993">
    <property type="term" value="C:meiotic nuclear membrane microtubule tethering complex"/>
    <property type="evidence" value="ECO:0000318"/>
    <property type="project" value="GO_Central"/>
</dbReference>
<dbReference type="SMART" id="SM00150">
    <property type="entry name" value="SPEC"/>
    <property type="match status" value="1"/>
</dbReference>
<keyword evidence="4" id="KW-0677">Repeat</keyword>
<evidence type="ECO:0000256" key="1">
    <source>
        <dbReference type="ARBA" id="ARBA00004427"/>
    </source>
</evidence>
<dbReference type="Ensembl" id="ENSMODT00000016120.4">
    <property type="protein sequence ID" value="ENSMODP00000015829.4"/>
    <property type="gene ID" value="ENSMODG00000012654.4"/>
</dbReference>
<keyword evidence="5" id="KW-0256">Endoplasmic reticulum</keyword>
<feature type="transmembrane region" description="Helical" evidence="18">
    <location>
        <begin position="976"/>
        <end position="996"/>
    </location>
</feature>
<dbReference type="FunCoup" id="F6WDM2">
    <property type="interactions" value="140"/>
</dbReference>
<keyword evidence="7 15" id="KW-0472">Membrane</keyword>
<reference evidence="20" key="2">
    <citation type="submission" date="2025-08" db="UniProtKB">
        <authorList>
            <consortium name="Ensembl"/>
        </authorList>
    </citation>
    <scope>IDENTIFICATION</scope>
</reference>
<dbReference type="SMART" id="SM01249">
    <property type="entry name" value="KASH"/>
    <property type="match status" value="1"/>
</dbReference>
<dbReference type="InterPro" id="IPR057932">
    <property type="entry name" value="Spectrin_SYNE1_3"/>
</dbReference>
<feature type="topological domain" description="Cytoplasmic" evidence="15">
    <location>
        <begin position="1"/>
        <end position="975"/>
    </location>
</feature>
<feature type="coiled-coil region" evidence="16">
    <location>
        <begin position="314"/>
        <end position="409"/>
    </location>
</feature>
<dbReference type="GO" id="GO:0090150">
    <property type="term" value="P:establishment of protein localization to membrane"/>
    <property type="evidence" value="ECO:0007669"/>
    <property type="project" value="Ensembl"/>
</dbReference>
<sequence length="1025" mass="119539">MGRRSWRRAGMGGRGVLAPPSFLSWHFSRELSYELSPVPRALSLLASGSTDAMTQQSQDEFDSSVESAQEWMKAVQERLRVNDNTQGPRAALEARLRETEKICHLEPEGQMKMDLVLKTAEALLSCCSEEQKHKILARLKDIKAQWEETVIYITHCHSRIEWVWLHWSEYLLAQDEFYRWFQKIKMTLETSVELQLGLKEKQWQLSHSQVLLNNILNQSILLDRLLEEAASLFNRIGDPSVDEDVQNRMKQEYEKIKAQGQERVSLLEKITKEHEQYKENVDQFHLWLNGVMEKVNTSLGKRCKLSAKHQLKTLQNFTKDFQSGEKSLKKLEHQSAAIIQNTSPLGGEKITNELEELRKILDKLKGLCKEEEERILKKLKAEGAYEVQVAQLEAELREFRKELLRLVEGLEPGEKTRNEAELIAHWRTYSITRSALAAEEPKAERLKSKLKELVGFDHDLEPLSDSVVTTLQEFQRAKEYSSKLRNRSGTDLWQHFQHVIQEFQLWKALVQRLLAITNSLPDLPSIHTFVPQIESALAESSRLKEQLIMLKLKKDLLISVFGEERAQSFLEEVDNTIRERDLLHNNLLQRNSKLQSAISQHHDFDTAFEPLQKKLADLHIRAAEMEFQRDLPSKQAQLQCLQNLQEGLQELDVQIEDLKPLVRTNPRHQHKISQFLSDYQTLKRSLEITMEQRQQQVQEHWTFNHKLWELQQWIGMAKQKLESYQRDEGQWKVDGQSVEDIERLVAEFPDKEVQLHLIEAHGQLVMETSSLEGAALVQEELKELMESWKALKLLEETLLSLIRKWQLKNKEMDPGTKLIFSNNIPKHGFLIDTVDSVPRHRGKRSPPKEEESNDNFSKLLKDFEQWLHMEKIKLVKIIAMKNSTAKDSEIRKNKLKELRDRLPKGQRLFENLLHLRPKREISENLENLRYRWMLYKSKLKDSSLLLEAHSPLGKPTGFRKSRTGGLCPFLNRVCCVALPLQLFLLSLLLFLLLLPLGQERWSCTFSNNFARSFKLMLRYEGPPPT</sequence>
<evidence type="ECO:0000256" key="4">
    <source>
        <dbReference type="ARBA" id="ARBA00022737"/>
    </source>
</evidence>
<dbReference type="InterPro" id="IPR018159">
    <property type="entry name" value="Spectrin/alpha-actinin"/>
</dbReference>
<dbReference type="PANTHER" id="PTHR47535:SF2">
    <property type="entry name" value="NESPRIN-3"/>
    <property type="match status" value="1"/>
</dbReference>
<evidence type="ECO:0000256" key="6">
    <source>
        <dbReference type="ARBA" id="ARBA00022989"/>
    </source>
</evidence>
<dbReference type="GO" id="GO:0005640">
    <property type="term" value="C:nuclear outer membrane"/>
    <property type="evidence" value="ECO:0000318"/>
    <property type="project" value="GO_Central"/>
</dbReference>
<comment type="subcellular location">
    <subcellularLocation>
        <location evidence="10">Nucleus outer membrane</location>
        <topology evidence="10">Single-pass type IV membrane protein</topology>
    </subcellularLocation>
    <subcellularLocation>
        <location evidence="1">Rough endoplasmic reticulum</location>
    </subcellularLocation>
</comment>
<protein>
    <recommendedName>
        <fullName evidence="12">Nesprin-3</fullName>
    </recommendedName>
    <alternativeName>
        <fullName evidence="13">KASH domain-containing protein 3</fullName>
    </alternativeName>
    <alternativeName>
        <fullName evidence="14">Nuclear envelope spectrin repeat protein 3</fullName>
    </alternativeName>
</protein>
<reference evidence="20" key="3">
    <citation type="submission" date="2025-09" db="UniProtKB">
        <authorList>
            <consortium name="Ensembl"/>
        </authorList>
    </citation>
    <scope>IDENTIFICATION</scope>
</reference>
<evidence type="ECO:0000256" key="13">
    <source>
        <dbReference type="ARBA" id="ARBA00077501"/>
    </source>
</evidence>
<evidence type="ECO:0000256" key="16">
    <source>
        <dbReference type="SAM" id="Coils"/>
    </source>
</evidence>
<dbReference type="Proteomes" id="UP000002280">
    <property type="component" value="Chromosome 1"/>
</dbReference>
<reference evidence="20 21" key="1">
    <citation type="journal article" date="2007" name="Nature">
        <title>Genome of the marsupial Monodelphis domestica reveals innovation in non-coding sequences.</title>
        <authorList>
            <person name="Mikkelsen T.S."/>
            <person name="Wakefield M.J."/>
            <person name="Aken B."/>
            <person name="Amemiya C.T."/>
            <person name="Chang J.L."/>
            <person name="Duke S."/>
            <person name="Garber M."/>
            <person name="Gentles A.J."/>
            <person name="Goodstadt L."/>
            <person name="Heger A."/>
            <person name="Jurka J."/>
            <person name="Kamal M."/>
            <person name="Mauceli E."/>
            <person name="Searle S.M."/>
            <person name="Sharpe T."/>
            <person name="Baker M.L."/>
            <person name="Batzer M.A."/>
            <person name="Benos P.V."/>
            <person name="Belov K."/>
            <person name="Clamp M."/>
            <person name="Cook A."/>
            <person name="Cuff J."/>
            <person name="Das R."/>
            <person name="Davidow L."/>
            <person name="Deakin J.E."/>
            <person name="Fazzari M.J."/>
            <person name="Glass J.L."/>
            <person name="Grabherr M."/>
            <person name="Greally J.M."/>
            <person name="Gu W."/>
            <person name="Hore T.A."/>
            <person name="Huttley G.A."/>
            <person name="Kleber M."/>
            <person name="Jirtle R.L."/>
            <person name="Koina E."/>
            <person name="Lee J.T."/>
            <person name="Mahony S."/>
            <person name="Marra M.A."/>
            <person name="Miller R.D."/>
            <person name="Nicholls R.D."/>
            <person name="Oda M."/>
            <person name="Papenfuss A.T."/>
            <person name="Parra Z.E."/>
            <person name="Pollock D.D."/>
            <person name="Ray D.A."/>
            <person name="Schein J.E."/>
            <person name="Speed T.P."/>
            <person name="Thompson K."/>
            <person name="VandeBerg J.L."/>
            <person name="Wade C.M."/>
            <person name="Walker J.A."/>
            <person name="Waters P.D."/>
            <person name="Webber C."/>
            <person name="Weidman J.R."/>
            <person name="Xie X."/>
            <person name="Zody M.C."/>
            <person name="Baldwin J."/>
            <person name="Abdouelleil A."/>
            <person name="Abdulkadir J."/>
            <person name="Abebe A."/>
            <person name="Abera B."/>
            <person name="Abreu J."/>
            <person name="Acer S.C."/>
            <person name="Aftuck L."/>
            <person name="Alexander A."/>
            <person name="An P."/>
            <person name="Anderson E."/>
            <person name="Anderson S."/>
            <person name="Arachi H."/>
            <person name="Azer M."/>
            <person name="Bachantsang P."/>
            <person name="Barry A."/>
            <person name="Bayul T."/>
            <person name="Berlin A."/>
            <person name="Bessette D."/>
            <person name="Bloom T."/>
            <person name="Bloom T."/>
            <person name="Boguslavskiy L."/>
            <person name="Bonnet C."/>
            <person name="Boukhgalter B."/>
            <person name="Bourzgui I."/>
            <person name="Brown A."/>
            <person name="Cahill P."/>
            <person name="Channer S."/>
            <person name="Cheshatsang Y."/>
            <person name="Chuda L."/>
            <person name="Citroen M."/>
            <person name="Collymore A."/>
            <person name="Cooke P."/>
            <person name="Costello M."/>
            <person name="D'Aco K."/>
            <person name="Daza R."/>
            <person name="De Haan G."/>
            <person name="DeGray S."/>
            <person name="DeMaso C."/>
            <person name="Dhargay N."/>
            <person name="Dooley K."/>
            <person name="Dooley E."/>
            <person name="Doricent M."/>
            <person name="Dorje P."/>
            <person name="Dorjee K."/>
            <person name="Dupes A."/>
            <person name="Elong R."/>
            <person name="Falk J."/>
            <person name="Farina A."/>
            <person name="Faro S."/>
            <person name="Ferguson D."/>
            <person name="Fisher S."/>
            <person name="Foley C.D."/>
            <person name="Franke A."/>
            <person name="Friedrich D."/>
            <person name="Gadbois L."/>
            <person name="Gearin G."/>
            <person name="Gearin C.R."/>
            <person name="Giannoukos G."/>
            <person name="Goode T."/>
            <person name="Graham J."/>
            <person name="Grandbois E."/>
            <person name="Grewal S."/>
            <person name="Gyaltsen K."/>
            <person name="Hafez N."/>
            <person name="Hagos B."/>
            <person name="Hall J."/>
            <person name="Henson C."/>
            <person name="Hollinger A."/>
            <person name="Honan T."/>
            <person name="Huard M.D."/>
            <person name="Hughes L."/>
            <person name="Hurhula B."/>
            <person name="Husby M.E."/>
            <person name="Kamat A."/>
            <person name="Kanga B."/>
            <person name="Kashin S."/>
            <person name="Khazanovich D."/>
            <person name="Kisner P."/>
            <person name="Lance K."/>
            <person name="Lara M."/>
            <person name="Lee W."/>
            <person name="Lennon N."/>
            <person name="Letendre F."/>
            <person name="LeVine R."/>
            <person name="Lipovsky A."/>
            <person name="Liu X."/>
            <person name="Liu J."/>
            <person name="Liu S."/>
            <person name="Lokyitsang T."/>
            <person name="Lokyitsang Y."/>
            <person name="Lubonja R."/>
            <person name="Lui A."/>
            <person name="MacDonald P."/>
            <person name="Magnisalis V."/>
            <person name="Maru K."/>
            <person name="Matthews C."/>
            <person name="McCusker W."/>
            <person name="McDonough S."/>
            <person name="Mehta T."/>
            <person name="Meldrim J."/>
            <person name="Meneus L."/>
            <person name="Mihai O."/>
            <person name="Mihalev A."/>
            <person name="Mihova T."/>
            <person name="Mittelman R."/>
            <person name="Mlenga V."/>
            <person name="Montmayeur A."/>
            <person name="Mulrain L."/>
            <person name="Navidi A."/>
            <person name="Naylor J."/>
            <person name="Negash T."/>
            <person name="Nguyen T."/>
            <person name="Nguyen N."/>
            <person name="Nicol R."/>
            <person name="Norbu C."/>
            <person name="Norbu N."/>
            <person name="Novod N."/>
            <person name="O'Neill B."/>
            <person name="Osman S."/>
            <person name="Markiewicz E."/>
            <person name="Oyono O.L."/>
            <person name="Patti C."/>
            <person name="Phunkhang P."/>
            <person name="Pierre F."/>
            <person name="Priest M."/>
            <person name="Raghuraman S."/>
            <person name="Rege F."/>
            <person name="Reyes R."/>
            <person name="Rise C."/>
            <person name="Rogov P."/>
            <person name="Ross K."/>
            <person name="Ryan E."/>
            <person name="Settipalli S."/>
            <person name="Shea T."/>
            <person name="Sherpa N."/>
            <person name="Shi L."/>
            <person name="Shih D."/>
            <person name="Sparrow T."/>
            <person name="Spaulding J."/>
            <person name="Stalker J."/>
            <person name="Stange-Thomann N."/>
            <person name="Stavropoulos S."/>
            <person name="Stone C."/>
            <person name="Strader C."/>
            <person name="Tesfaye S."/>
            <person name="Thomson T."/>
            <person name="Thoulutsang Y."/>
            <person name="Thoulutsang D."/>
            <person name="Topham K."/>
            <person name="Topping I."/>
            <person name="Tsamla T."/>
            <person name="Vassiliev H."/>
            <person name="Vo A."/>
            <person name="Wangchuk T."/>
            <person name="Wangdi T."/>
            <person name="Weiand M."/>
            <person name="Wilkinson J."/>
            <person name="Wilson A."/>
            <person name="Yadav S."/>
            <person name="Young G."/>
            <person name="Yu Q."/>
            <person name="Zembek L."/>
            <person name="Zhong D."/>
            <person name="Zimmer A."/>
            <person name="Zwirko Z."/>
            <person name="Jaffe D.B."/>
            <person name="Alvarez P."/>
            <person name="Brockman W."/>
            <person name="Butler J."/>
            <person name="Chin C."/>
            <person name="Gnerre S."/>
            <person name="MacCallum I."/>
            <person name="Graves J.A."/>
            <person name="Ponting C.P."/>
            <person name="Breen M."/>
            <person name="Samollow P.B."/>
            <person name="Lander E.S."/>
            <person name="Lindblad-Toh K."/>
        </authorList>
    </citation>
    <scope>NUCLEOTIDE SEQUENCE [LARGE SCALE GENOMIC DNA]</scope>
</reference>
<evidence type="ECO:0000256" key="12">
    <source>
        <dbReference type="ARBA" id="ARBA00074125"/>
    </source>
</evidence>
<dbReference type="HOGENOM" id="CLU_012764_0_0_1"/>
<dbReference type="InterPro" id="IPR057933">
    <property type="entry name" value="SYNE3_dom"/>
</dbReference>
<dbReference type="InterPro" id="IPR002017">
    <property type="entry name" value="Spectrin_repeat"/>
</dbReference>
<evidence type="ECO:0000256" key="3">
    <source>
        <dbReference type="ARBA" id="ARBA00022692"/>
    </source>
</evidence>
<dbReference type="InterPro" id="IPR012315">
    <property type="entry name" value="KASH"/>
</dbReference>
<feature type="region of interest" description="Disordered" evidence="17">
    <location>
        <begin position="835"/>
        <end position="854"/>
    </location>
</feature>
<evidence type="ECO:0000313" key="20">
    <source>
        <dbReference type="Ensembl" id="ENSMODP00000015829.4"/>
    </source>
</evidence>
<feature type="domain" description="KASH" evidence="19">
    <location>
        <begin position="967"/>
        <end position="1025"/>
    </location>
</feature>
<keyword evidence="8" id="KW-1015">Disulfide bond</keyword>
<dbReference type="STRING" id="13616.ENSMODP00000015829"/>
<evidence type="ECO:0000256" key="14">
    <source>
        <dbReference type="ARBA" id="ARBA00079239"/>
    </source>
</evidence>
<keyword evidence="21" id="KW-1185">Reference proteome</keyword>
<keyword evidence="3 15" id="KW-0812">Transmembrane</keyword>
<evidence type="ECO:0000256" key="8">
    <source>
        <dbReference type="ARBA" id="ARBA00023157"/>
    </source>
</evidence>
<accession>F6WDM2</accession>
<keyword evidence="6 18" id="KW-1133">Transmembrane helix</keyword>
<comment type="similarity">
    <text evidence="2">Belongs to the nesprin family.</text>
</comment>
<dbReference type="Pfam" id="PF10541">
    <property type="entry name" value="KASH"/>
    <property type="match status" value="1"/>
</dbReference>
<keyword evidence="16" id="KW-0175">Coiled coil</keyword>
<evidence type="ECO:0000256" key="11">
    <source>
        <dbReference type="ARBA" id="ARBA00058355"/>
    </source>
</evidence>
<keyword evidence="9" id="KW-0539">Nucleus</keyword>
<dbReference type="Bgee" id="ENSMODG00000012654">
    <property type="expression patterns" value="Expressed in extraembryonic membrane and 17 other cell types or tissues"/>
</dbReference>
<dbReference type="GO" id="GO:0007097">
    <property type="term" value="P:nuclear migration"/>
    <property type="evidence" value="ECO:0000318"/>
    <property type="project" value="GO_Central"/>
</dbReference>
<dbReference type="GO" id="GO:0140444">
    <property type="term" value="F:cytoskeleton-nuclear membrane anchor activity"/>
    <property type="evidence" value="ECO:0007669"/>
    <property type="project" value="Ensembl"/>
</dbReference>
<dbReference type="Pfam" id="PF25804">
    <property type="entry name" value="SYNE3"/>
    <property type="match status" value="1"/>
</dbReference>
<evidence type="ECO:0000259" key="19">
    <source>
        <dbReference type="PROSITE" id="PS51049"/>
    </source>
</evidence>
<evidence type="ECO:0000256" key="15">
    <source>
        <dbReference type="PROSITE-ProRule" id="PRU00385"/>
    </source>
</evidence>